<sequence length="209" mass="25137">MIQYFQDYYVELFYYKPWPHAIRNFYIIWATILLGFWIPLMDDQFWNNGEPYNRLISALYYPFCRLIWTLCIALMIWCCLSGNGGLVNRLLSWKAFVPLARLTYSVYLTHAWIVWIFYSSRRERIDLNSFSLLLIFSHNLLMSYIIGIIFSVVFEMPCIKLNNYLLKYLKLSADKNERRKQLVPKFHKIEGNTIDFDGQRFCNTNIQLK</sequence>
<dbReference type="PANTHER" id="PTHR11161">
    <property type="entry name" value="O-ACYLTRANSFERASE"/>
    <property type="match status" value="1"/>
</dbReference>
<dbReference type="OrthoDB" id="6513728at2759"/>
<dbReference type="EMBL" id="OC857596">
    <property type="protein sequence ID" value="CAD7625377.1"/>
    <property type="molecule type" value="Genomic_DNA"/>
</dbReference>
<dbReference type="EMBL" id="CAJPIZ010003021">
    <property type="protein sequence ID" value="CAG2105807.1"/>
    <property type="molecule type" value="Genomic_DNA"/>
</dbReference>
<evidence type="ECO:0000313" key="3">
    <source>
        <dbReference type="Proteomes" id="UP000759131"/>
    </source>
</evidence>
<accession>A0A7R9PZ37</accession>
<keyword evidence="1" id="KW-0812">Transmembrane</keyword>
<feature type="transmembrane region" description="Helical" evidence="1">
    <location>
        <begin position="60"/>
        <end position="87"/>
    </location>
</feature>
<feature type="transmembrane region" description="Helical" evidence="1">
    <location>
        <begin position="99"/>
        <end position="118"/>
    </location>
</feature>
<evidence type="ECO:0008006" key="4">
    <source>
        <dbReference type="Google" id="ProtNLM"/>
    </source>
</evidence>
<protein>
    <recommendedName>
        <fullName evidence="4">Acyltransferase 3 domain-containing protein</fullName>
    </recommendedName>
</protein>
<dbReference type="InterPro" id="IPR052728">
    <property type="entry name" value="O2_lipid_transport_reg"/>
</dbReference>
<name>A0A7R9PZ37_9ACAR</name>
<dbReference type="AlphaFoldDB" id="A0A7R9PZ37"/>
<gene>
    <name evidence="2" type="ORF">OSB1V03_LOCUS5812</name>
</gene>
<evidence type="ECO:0000256" key="1">
    <source>
        <dbReference type="SAM" id="Phobius"/>
    </source>
</evidence>
<organism evidence="2">
    <name type="scientific">Medioppia subpectinata</name>
    <dbReference type="NCBI Taxonomy" id="1979941"/>
    <lineage>
        <taxon>Eukaryota</taxon>
        <taxon>Metazoa</taxon>
        <taxon>Ecdysozoa</taxon>
        <taxon>Arthropoda</taxon>
        <taxon>Chelicerata</taxon>
        <taxon>Arachnida</taxon>
        <taxon>Acari</taxon>
        <taxon>Acariformes</taxon>
        <taxon>Sarcoptiformes</taxon>
        <taxon>Oribatida</taxon>
        <taxon>Brachypylina</taxon>
        <taxon>Oppioidea</taxon>
        <taxon>Oppiidae</taxon>
        <taxon>Medioppia</taxon>
    </lineage>
</organism>
<keyword evidence="1" id="KW-1133">Transmembrane helix</keyword>
<dbReference type="Proteomes" id="UP000759131">
    <property type="component" value="Unassembled WGS sequence"/>
</dbReference>
<dbReference type="PANTHER" id="PTHR11161:SF0">
    <property type="entry name" value="O-ACYLTRANSFERASE LIKE PROTEIN"/>
    <property type="match status" value="1"/>
</dbReference>
<proteinExistence type="predicted"/>
<evidence type="ECO:0000313" key="2">
    <source>
        <dbReference type="EMBL" id="CAD7625377.1"/>
    </source>
</evidence>
<feature type="transmembrane region" description="Helical" evidence="1">
    <location>
        <begin position="130"/>
        <end position="154"/>
    </location>
</feature>
<reference evidence="2" key="1">
    <citation type="submission" date="2020-11" db="EMBL/GenBank/DDBJ databases">
        <authorList>
            <person name="Tran Van P."/>
        </authorList>
    </citation>
    <scope>NUCLEOTIDE SEQUENCE</scope>
</reference>
<keyword evidence="1" id="KW-0472">Membrane</keyword>
<feature type="transmembrane region" description="Helical" evidence="1">
    <location>
        <begin position="21"/>
        <end position="40"/>
    </location>
</feature>
<keyword evidence="3" id="KW-1185">Reference proteome</keyword>